<feature type="region of interest" description="Disordered" evidence="1">
    <location>
        <begin position="661"/>
        <end position="740"/>
    </location>
</feature>
<keyword evidence="3" id="KW-1185">Reference proteome</keyword>
<comment type="caution">
    <text evidence="2">The sequence shown here is derived from an EMBL/GenBank/DDBJ whole genome shotgun (WGS) entry which is preliminary data.</text>
</comment>
<feature type="compositionally biased region" description="Basic and acidic residues" evidence="1">
    <location>
        <begin position="671"/>
        <end position="684"/>
    </location>
</feature>
<dbReference type="AlphaFoldDB" id="A0A835ATT3"/>
<evidence type="ECO:0000256" key="1">
    <source>
        <dbReference type="SAM" id="MobiDB-lite"/>
    </source>
</evidence>
<accession>A0A835ATT3</accession>
<dbReference type="EMBL" id="JACEFO010002183">
    <property type="protein sequence ID" value="KAF8675415.1"/>
    <property type="molecule type" value="Genomic_DNA"/>
</dbReference>
<feature type="region of interest" description="Disordered" evidence="1">
    <location>
        <begin position="768"/>
        <end position="822"/>
    </location>
</feature>
<feature type="region of interest" description="Disordered" evidence="1">
    <location>
        <begin position="327"/>
        <end position="350"/>
    </location>
</feature>
<proteinExistence type="predicted"/>
<evidence type="ECO:0000313" key="2">
    <source>
        <dbReference type="EMBL" id="KAF8675415.1"/>
    </source>
</evidence>
<sequence length="822" mass="88310">MYTTVGSFPPVAAGRPVPHAWAAGSGGVFGLAASTAQSSCPSSLWGEEGPDALNSKLPVCLKISCDKTLWPPARPIHPILFLNRTPSLSLLPPPLLAPPSPFLRLLHHTKPIINPTHEVGGTMAVAPRAGEHGVATCTLYVLGAGTTGSVARRARVWMAAERATSADAQRQRNALACIFVHCVPCPASPAFLSLSVCVSIVVGISQRPSSPAQRPRRGMLAPIAMQAGAAPSALKGLATDERTELVAAEKVTNWRKLLGMQVPRPPLGNYHHSDLGPGWGLSPCLLHRSSWPDHLFSPLRWWHGMSPSYALRSLPYHYTIPLPPLGGRRLPPPSRPGISKRAAGRHRRHVRPRECMGWTGRSSSGDCHVCLSSNGTTAQRAGHLAAIATGGVAAGNCDGCPQHTQGPALFLTKKLRSPSIWIVSGANQTEFTHQRMIGRTPSPLPCLGRALTLTPASQLDFCRAAEADPDMHATKGYSTPCCRAARRARDQQLNFLGREDAGESAALSCVTRHTRPFMGVPTSSHLEKDRDLTAISCAKNIYGVLNISPARTTVRLQVRDCAPAVWELTEVARWQRTSQLVGSGFGQRLAWKSRKKELTWPYVHVGEAGQADAKRRVGEGGPWMLLLWWAPHGLGRNSSAGTTHLFPPGVGPTGETRIELVRRPNHNGPIIDRDATGEGGRDGSGRQGPPWPLSPGWTTAPPTARSPSDGPGSPTLKMETTPPKPKKKKTLELRPPAGRVSSYGAVAPRLGLTGAAYSTLFSWGCLTDQPPPAGEPDHHHHPSPPSSLGARRKVRHPHHPCPWPAKREDATHRAPLNRLLIN</sequence>
<name>A0A835ATT3_9POAL</name>
<dbReference type="Proteomes" id="UP000636709">
    <property type="component" value="Unassembled WGS sequence"/>
</dbReference>
<organism evidence="2 3">
    <name type="scientific">Digitaria exilis</name>
    <dbReference type="NCBI Taxonomy" id="1010633"/>
    <lineage>
        <taxon>Eukaryota</taxon>
        <taxon>Viridiplantae</taxon>
        <taxon>Streptophyta</taxon>
        <taxon>Embryophyta</taxon>
        <taxon>Tracheophyta</taxon>
        <taxon>Spermatophyta</taxon>
        <taxon>Magnoliopsida</taxon>
        <taxon>Liliopsida</taxon>
        <taxon>Poales</taxon>
        <taxon>Poaceae</taxon>
        <taxon>PACMAD clade</taxon>
        <taxon>Panicoideae</taxon>
        <taxon>Panicodae</taxon>
        <taxon>Paniceae</taxon>
        <taxon>Anthephorinae</taxon>
        <taxon>Digitaria</taxon>
    </lineage>
</organism>
<reference evidence="2" key="1">
    <citation type="submission" date="2020-07" db="EMBL/GenBank/DDBJ databases">
        <title>Genome sequence and genetic diversity analysis of an under-domesticated orphan crop, white fonio (Digitaria exilis).</title>
        <authorList>
            <person name="Bennetzen J.L."/>
            <person name="Chen S."/>
            <person name="Ma X."/>
            <person name="Wang X."/>
            <person name="Yssel A.E.J."/>
            <person name="Chaluvadi S.R."/>
            <person name="Johnson M."/>
            <person name="Gangashetty P."/>
            <person name="Hamidou F."/>
            <person name="Sanogo M.D."/>
            <person name="Zwaenepoel A."/>
            <person name="Wallace J."/>
            <person name="Van De Peer Y."/>
            <person name="Van Deynze A."/>
        </authorList>
    </citation>
    <scope>NUCLEOTIDE SEQUENCE</scope>
    <source>
        <tissue evidence="2">Leaves</tissue>
    </source>
</reference>
<evidence type="ECO:0000313" key="3">
    <source>
        <dbReference type="Proteomes" id="UP000636709"/>
    </source>
</evidence>
<protein>
    <submittedName>
        <fullName evidence="2">Uncharacterized protein</fullName>
    </submittedName>
</protein>
<gene>
    <name evidence="2" type="ORF">HU200_047783</name>
</gene>
<dbReference type="OrthoDB" id="10685525at2759"/>
<feature type="compositionally biased region" description="Basic residues" evidence="1">
    <location>
        <begin position="790"/>
        <end position="799"/>
    </location>
</feature>